<dbReference type="RefSeq" id="XP_011505877.1">
    <property type="nucleotide sequence ID" value="XM_011507575.1"/>
</dbReference>
<sequence>MEGFTYQQIKDLQQLITCPKDSDSDSDSEDLKQRLSRQKISPGDIGKPSTTITNATADEAQQNTKDSNIWHPLEVNVGKNIQDKDPRIVPKYEMKFKQTVGTEDIFLGMNLKTPATASCKWLTILVTLPSEKMEKIELSVEYDVIDIRSPKYRLQLPTPFSVDPNSSSAKWNPDSECLELTLKLCRELDNINF</sequence>
<keyword evidence="4" id="KW-1185">Reference proteome</keyword>
<dbReference type="InterPro" id="IPR026697">
    <property type="entry name" value="DNAAF6"/>
</dbReference>
<evidence type="ECO:0000256" key="2">
    <source>
        <dbReference type="SAM" id="MobiDB-lite"/>
    </source>
</evidence>
<dbReference type="Proteomes" id="UP000695007">
    <property type="component" value="Unplaced"/>
</dbReference>
<dbReference type="CTD" id="139212"/>
<accession>A0AAJ6YWS6</accession>
<comment type="similarity">
    <text evidence="1">Belongs to the PIH1 family.</text>
</comment>
<evidence type="ECO:0000313" key="5">
    <source>
        <dbReference type="RefSeq" id="XP_011505877.1"/>
    </source>
</evidence>
<dbReference type="GO" id="GO:0005737">
    <property type="term" value="C:cytoplasm"/>
    <property type="evidence" value="ECO:0007669"/>
    <property type="project" value="TreeGrafter"/>
</dbReference>
<dbReference type="PANTHER" id="PTHR21083:SF0">
    <property type="entry name" value="DYNEIN AXONEMAL ASSEMBLY FACTOR 6"/>
    <property type="match status" value="1"/>
</dbReference>
<evidence type="ECO:0000259" key="3">
    <source>
        <dbReference type="Pfam" id="PF18201"/>
    </source>
</evidence>
<gene>
    <name evidence="5" type="primary">LOC105368551</name>
</gene>
<dbReference type="Pfam" id="PF18201">
    <property type="entry name" value="PIH1_CS"/>
    <property type="match status" value="1"/>
</dbReference>
<dbReference type="GeneID" id="105368551"/>
<dbReference type="AlphaFoldDB" id="A0AAJ6YWS6"/>
<name>A0AAJ6YWS6_9HYME</name>
<protein>
    <submittedName>
        <fullName evidence="5">Protein PIH1D3</fullName>
    </submittedName>
</protein>
<feature type="region of interest" description="Disordered" evidence="2">
    <location>
        <begin position="16"/>
        <end position="50"/>
    </location>
</feature>
<reference evidence="5" key="1">
    <citation type="submission" date="2025-08" db="UniProtKB">
        <authorList>
            <consortium name="RefSeq"/>
        </authorList>
    </citation>
    <scope>IDENTIFICATION</scope>
</reference>
<dbReference type="InterPro" id="IPR041442">
    <property type="entry name" value="PIH1D1/2/3_CS-like"/>
</dbReference>
<evidence type="ECO:0000313" key="4">
    <source>
        <dbReference type="Proteomes" id="UP000695007"/>
    </source>
</evidence>
<dbReference type="KEGG" id="csol:105368551"/>
<evidence type="ECO:0000256" key="1">
    <source>
        <dbReference type="ARBA" id="ARBA00008511"/>
    </source>
</evidence>
<organism evidence="4 5">
    <name type="scientific">Ceratosolen solmsi marchali</name>
    <dbReference type="NCBI Taxonomy" id="326594"/>
    <lineage>
        <taxon>Eukaryota</taxon>
        <taxon>Metazoa</taxon>
        <taxon>Ecdysozoa</taxon>
        <taxon>Arthropoda</taxon>
        <taxon>Hexapoda</taxon>
        <taxon>Insecta</taxon>
        <taxon>Pterygota</taxon>
        <taxon>Neoptera</taxon>
        <taxon>Endopterygota</taxon>
        <taxon>Hymenoptera</taxon>
        <taxon>Apocrita</taxon>
        <taxon>Proctotrupomorpha</taxon>
        <taxon>Chalcidoidea</taxon>
        <taxon>Agaonidae</taxon>
        <taxon>Agaoninae</taxon>
        <taxon>Ceratosolen</taxon>
    </lineage>
</organism>
<dbReference type="GO" id="GO:0051087">
    <property type="term" value="F:protein-folding chaperone binding"/>
    <property type="evidence" value="ECO:0007669"/>
    <property type="project" value="InterPro"/>
</dbReference>
<dbReference type="GO" id="GO:0045505">
    <property type="term" value="F:dynein intermediate chain binding"/>
    <property type="evidence" value="ECO:0007669"/>
    <property type="project" value="TreeGrafter"/>
</dbReference>
<dbReference type="PANTHER" id="PTHR21083">
    <property type="entry name" value="TWISTER"/>
    <property type="match status" value="1"/>
</dbReference>
<feature type="domain" description="PIH1D1/2/3 CS-like" evidence="3">
    <location>
        <begin position="89"/>
        <end position="183"/>
    </location>
</feature>
<dbReference type="GO" id="GO:0070286">
    <property type="term" value="P:axonemal dynein complex assembly"/>
    <property type="evidence" value="ECO:0007669"/>
    <property type="project" value="InterPro"/>
</dbReference>
<proteinExistence type="inferred from homology"/>